<proteinExistence type="predicted"/>
<organism evidence="3">
    <name type="scientific">Gongylonema pulchrum</name>
    <dbReference type="NCBI Taxonomy" id="637853"/>
    <lineage>
        <taxon>Eukaryota</taxon>
        <taxon>Metazoa</taxon>
        <taxon>Ecdysozoa</taxon>
        <taxon>Nematoda</taxon>
        <taxon>Chromadorea</taxon>
        <taxon>Rhabditida</taxon>
        <taxon>Spirurina</taxon>
        <taxon>Spiruromorpha</taxon>
        <taxon>Spiruroidea</taxon>
        <taxon>Gongylonematidae</taxon>
        <taxon>Gongylonema</taxon>
    </lineage>
</organism>
<keyword evidence="2" id="KW-1185">Reference proteome</keyword>
<dbReference type="AlphaFoldDB" id="A0A183DIG0"/>
<protein>
    <submittedName>
        <fullName evidence="3">Secreted protein</fullName>
    </submittedName>
</protein>
<sequence length="82" mass="9848">MCPVLLDHLVELAAIIVHAELDMIGQRKEHIVIQCWFVDWRVELQHIRVYQALVYVETFMGRENQQPIIRFLSYFRHINVKS</sequence>
<accession>A0A183DIG0</accession>
<reference evidence="3" key="1">
    <citation type="submission" date="2016-06" db="UniProtKB">
        <authorList>
            <consortium name="WormBaseParasite"/>
        </authorList>
    </citation>
    <scope>IDENTIFICATION</scope>
</reference>
<dbReference type="Proteomes" id="UP000271098">
    <property type="component" value="Unassembled WGS sequence"/>
</dbReference>
<evidence type="ECO:0000313" key="3">
    <source>
        <dbReference type="WBParaSite" id="GPUH_0000851101-mRNA-1"/>
    </source>
</evidence>
<dbReference type="EMBL" id="UYRT01024966">
    <property type="protein sequence ID" value="VDK63062.1"/>
    <property type="molecule type" value="Genomic_DNA"/>
</dbReference>
<reference evidence="1 2" key="2">
    <citation type="submission" date="2018-11" db="EMBL/GenBank/DDBJ databases">
        <authorList>
            <consortium name="Pathogen Informatics"/>
        </authorList>
    </citation>
    <scope>NUCLEOTIDE SEQUENCE [LARGE SCALE GENOMIC DNA]</scope>
</reference>
<evidence type="ECO:0000313" key="1">
    <source>
        <dbReference type="EMBL" id="VDK63062.1"/>
    </source>
</evidence>
<dbReference type="WBParaSite" id="GPUH_0000851101-mRNA-1">
    <property type="protein sequence ID" value="GPUH_0000851101-mRNA-1"/>
    <property type="gene ID" value="GPUH_0000851101"/>
</dbReference>
<gene>
    <name evidence="1" type="ORF">GPUH_LOCUS8498</name>
</gene>
<name>A0A183DIG0_9BILA</name>
<evidence type="ECO:0000313" key="2">
    <source>
        <dbReference type="Proteomes" id="UP000271098"/>
    </source>
</evidence>